<proteinExistence type="predicted"/>
<name>A0A6C0JYT3_9ZZZZ</name>
<reference evidence="2" key="1">
    <citation type="journal article" date="2020" name="Nature">
        <title>Giant virus diversity and host interactions through global metagenomics.</title>
        <authorList>
            <person name="Schulz F."/>
            <person name="Roux S."/>
            <person name="Paez-Espino D."/>
            <person name="Jungbluth S."/>
            <person name="Walsh D.A."/>
            <person name="Denef V.J."/>
            <person name="McMahon K.D."/>
            <person name="Konstantinidis K.T."/>
            <person name="Eloe-Fadrosh E.A."/>
            <person name="Kyrpides N.C."/>
            <person name="Woyke T."/>
        </authorList>
    </citation>
    <scope>NUCLEOTIDE SEQUENCE</scope>
    <source>
        <strain evidence="2">GVMAG-S-1064190-84</strain>
    </source>
</reference>
<keyword evidence="1" id="KW-0812">Transmembrane</keyword>
<keyword evidence="1" id="KW-1133">Transmembrane helix</keyword>
<evidence type="ECO:0000313" key="2">
    <source>
        <dbReference type="EMBL" id="QHU08934.1"/>
    </source>
</evidence>
<evidence type="ECO:0000256" key="1">
    <source>
        <dbReference type="SAM" id="Phobius"/>
    </source>
</evidence>
<organism evidence="2">
    <name type="scientific">viral metagenome</name>
    <dbReference type="NCBI Taxonomy" id="1070528"/>
    <lineage>
        <taxon>unclassified sequences</taxon>
        <taxon>metagenomes</taxon>
        <taxon>organismal metagenomes</taxon>
    </lineage>
</organism>
<sequence length="69" mass="7990">MHCDISWAIASFIFYLMLMVVSSFLVLYVNDRSSTDGIISKFAILPILVLMVSFTVYVMLDFYFVCFLK</sequence>
<feature type="transmembrane region" description="Helical" evidence="1">
    <location>
        <begin position="42"/>
        <end position="65"/>
    </location>
</feature>
<dbReference type="AlphaFoldDB" id="A0A6C0JYT3"/>
<dbReference type="EMBL" id="MN740699">
    <property type="protein sequence ID" value="QHU08934.1"/>
    <property type="molecule type" value="Genomic_DNA"/>
</dbReference>
<keyword evidence="1" id="KW-0472">Membrane</keyword>
<protein>
    <submittedName>
        <fullName evidence="2">Uncharacterized protein</fullName>
    </submittedName>
</protein>
<accession>A0A6C0JYT3</accession>
<feature type="transmembrane region" description="Helical" evidence="1">
    <location>
        <begin position="6"/>
        <end position="30"/>
    </location>
</feature>